<protein>
    <submittedName>
        <fullName evidence="11">Nucleoporin_C domain-containing protein</fullName>
    </submittedName>
</protein>
<dbReference type="Proteomes" id="UP000046393">
    <property type="component" value="Unplaced"/>
</dbReference>
<feature type="domain" description="Nucleoporin Nup133/Nup155-like C-terminal" evidence="8">
    <location>
        <begin position="746"/>
        <end position="893"/>
    </location>
</feature>
<keyword evidence="10" id="KW-1185">Reference proteome</keyword>
<dbReference type="Gene3D" id="2.130.10.10">
    <property type="entry name" value="YVTN repeat-like/Quinoprotein amine dehydrogenase"/>
    <property type="match status" value="1"/>
</dbReference>
<feature type="domain" description="Nucleoporin Nup133/Nup155-like N-terminal" evidence="9">
    <location>
        <begin position="15"/>
        <end position="126"/>
    </location>
</feature>
<comment type="similarity">
    <text evidence="2">Belongs to the nucleoporin Nup133 family.</text>
</comment>
<dbReference type="SUPFAM" id="SSF117289">
    <property type="entry name" value="Nucleoporin domain"/>
    <property type="match status" value="1"/>
</dbReference>
<dbReference type="GO" id="GO:0000972">
    <property type="term" value="P:transcription-dependent tethering of RNA polymerase II gene DNA at nuclear periphery"/>
    <property type="evidence" value="ECO:0007669"/>
    <property type="project" value="TreeGrafter"/>
</dbReference>
<keyword evidence="6" id="KW-0811">Translocation</keyword>
<evidence type="ECO:0000313" key="11">
    <source>
        <dbReference type="WBParaSite" id="SMUV_0000231901-mRNA-1"/>
    </source>
</evidence>
<keyword evidence="7" id="KW-0539">Nucleus</keyword>
<dbReference type="InterPro" id="IPR007187">
    <property type="entry name" value="Nucleoporin_Nup133/Nup155_C"/>
</dbReference>
<dbReference type="WBParaSite" id="SMUV_0000231901-mRNA-1">
    <property type="protein sequence ID" value="SMUV_0000231901-mRNA-1"/>
    <property type="gene ID" value="SMUV_0000231901"/>
</dbReference>
<dbReference type="InterPro" id="IPR014908">
    <property type="entry name" value="Nucleoporin_Nup133/Nup155_N"/>
</dbReference>
<dbReference type="AlphaFoldDB" id="A0A0N5ADQ2"/>
<evidence type="ECO:0000259" key="9">
    <source>
        <dbReference type="Pfam" id="PF08801"/>
    </source>
</evidence>
<keyword evidence="3" id="KW-0813">Transport</keyword>
<dbReference type="Gene3D" id="1.25.40.700">
    <property type="match status" value="1"/>
</dbReference>
<dbReference type="PANTHER" id="PTHR13405:SF11">
    <property type="entry name" value="NUCLEAR PORE COMPLEX PROTEIN NUP133"/>
    <property type="match status" value="1"/>
</dbReference>
<dbReference type="GO" id="GO:0017056">
    <property type="term" value="F:structural constituent of nuclear pore"/>
    <property type="evidence" value="ECO:0007669"/>
    <property type="project" value="InterPro"/>
</dbReference>
<keyword evidence="5" id="KW-0653">Protein transport</keyword>
<accession>A0A0N5ADQ2</accession>
<dbReference type="Pfam" id="PF03177">
    <property type="entry name" value="Nucleoporin_C"/>
    <property type="match status" value="1"/>
</dbReference>
<dbReference type="GO" id="GO:0006606">
    <property type="term" value="P:protein import into nucleus"/>
    <property type="evidence" value="ECO:0007669"/>
    <property type="project" value="TreeGrafter"/>
</dbReference>
<evidence type="ECO:0000259" key="8">
    <source>
        <dbReference type="Pfam" id="PF03177"/>
    </source>
</evidence>
<dbReference type="GO" id="GO:0031080">
    <property type="term" value="C:nuclear pore outer ring"/>
    <property type="evidence" value="ECO:0007669"/>
    <property type="project" value="TreeGrafter"/>
</dbReference>
<evidence type="ECO:0000256" key="5">
    <source>
        <dbReference type="ARBA" id="ARBA00022927"/>
    </source>
</evidence>
<proteinExistence type="inferred from homology"/>
<evidence type="ECO:0000256" key="6">
    <source>
        <dbReference type="ARBA" id="ARBA00023010"/>
    </source>
</evidence>
<dbReference type="PANTHER" id="PTHR13405">
    <property type="entry name" value="NUCLEAR PORE COMPLEX PROTEIN NUP133"/>
    <property type="match status" value="1"/>
</dbReference>
<dbReference type="InterPro" id="IPR037624">
    <property type="entry name" value="Nup133-like"/>
</dbReference>
<sequence>MAIDEEVVLVPLGEEYPSLVREQLGGEEEELHSSASLSENGYAWLVVGKQLYIWKYENSENESNSLTVLTLPQSGLPFTTRSICVYMSPGATLPGVIAVSPEGTIRHWETVGRQPVDTSIELEREVVHSLEAFPDMNGDESLFLLSTTTFSFFCIQLLKNSVPTPGKKQRFHKGLVVQPFHTKKAKSFTRRVTYALLGDSTDHSSRLIRAFILNDQHESTDFDTSIGDAFSEVSVVAVTAKHLKRYSSNPPEHNWSCNVSKMIVNAFSSALWNTSGSRERKALRLNIRTSLVDAVRIGNGILILASAINDAVSTHLHFGLVYFELSPGDEEPRTYDWFSILNFPTDEVYRESDIVPMTTILPRKMSVGSDFNSNCDDLYCYIFLRERGICRIRLFPRGFDVSAINDVLSVNKCGFHTVPKSIENDARTLRKAFTYFCQAELDKAKEILSELIQLRCTSVGTLCMDYALTIADDIPDDERWYSSGRLTRGRSIILGQSFLVNYEVEQKVKILSMFVLFIRHMELDSGVGLIRFTFGIVTLSALSSKRSTRSQVCELLEKLSLGLDLSNYAIKNSVPVFDAAVERVLAKRKEDISKDQLTSYDYFFRKMSCVDEIFYALLDELESLMKECRTLVDRMECIEQTESLIVVCIDGIESCRDETILSTEADLRWTQEDKVLLTLQRHLDIVFDALRKGLNEGISNNRLVRNAVVLASFILGEQSPEERLGSKIIKSFFDLNEVGIGEDLAKQFEDFQTLIELTDSLAEKDRKARIAEYKRNFDSPAFYHALYQHYLKKKQLGNMLDETGDHAEEFFNTHENINWIRKIKLNEYMEVAGRILMDVAQKKDNDVSIKEYLLSFAKIAALCADEADNNFLLKVDSHLDLMKHQNALPSEHQGKKVLSPEEIVDTNLRNADGRLEDYFRALMVIRTLSCQLGPDTEQKNLLKKKIWSSVLKHESKLWNKVMGVDDPSFKSSKFYQLVHRLVENDELSDEEKLDLFPVIEDLTTEVVPNVHLPLIMKKVESDFRCEVTRWRISKNQLAASSEAIYSSFYH</sequence>
<name>A0A0N5ADQ2_9BILA</name>
<comment type="subcellular location">
    <subcellularLocation>
        <location evidence="1">Nucleus envelope</location>
    </subcellularLocation>
</comment>
<dbReference type="STRING" id="451379.A0A0N5ADQ2"/>
<evidence type="ECO:0000256" key="2">
    <source>
        <dbReference type="ARBA" id="ARBA00005569"/>
    </source>
</evidence>
<reference evidence="11" key="1">
    <citation type="submission" date="2017-02" db="UniProtKB">
        <authorList>
            <consortium name="WormBaseParasite"/>
        </authorList>
    </citation>
    <scope>IDENTIFICATION</scope>
</reference>
<dbReference type="GO" id="GO:0016973">
    <property type="term" value="P:poly(A)+ mRNA export from nucleus"/>
    <property type="evidence" value="ECO:0007669"/>
    <property type="project" value="TreeGrafter"/>
</dbReference>
<evidence type="ECO:0000256" key="7">
    <source>
        <dbReference type="ARBA" id="ARBA00023242"/>
    </source>
</evidence>
<evidence type="ECO:0000256" key="1">
    <source>
        <dbReference type="ARBA" id="ARBA00004259"/>
    </source>
</evidence>
<organism evidence="10 11">
    <name type="scientific">Syphacia muris</name>
    <dbReference type="NCBI Taxonomy" id="451379"/>
    <lineage>
        <taxon>Eukaryota</taxon>
        <taxon>Metazoa</taxon>
        <taxon>Ecdysozoa</taxon>
        <taxon>Nematoda</taxon>
        <taxon>Chromadorea</taxon>
        <taxon>Rhabditida</taxon>
        <taxon>Spirurina</taxon>
        <taxon>Oxyuridomorpha</taxon>
        <taxon>Oxyuroidea</taxon>
        <taxon>Oxyuridae</taxon>
        <taxon>Syphacia</taxon>
    </lineage>
</organism>
<dbReference type="Gene3D" id="1.20.58.1380">
    <property type="match status" value="1"/>
</dbReference>
<evidence type="ECO:0000256" key="3">
    <source>
        <dbReference type="ARBA" id="ARBA00022448"/>
    </source>
</evidence>
<dbReference type="Pfam" id="PF08801">
    <property type="entry name" value="Nucleoporin_N"/>
    <property type="match status" value="1"/>
</dbReference>
<dbReference type="InterPro" id="IPR015943">
    <property type="entry name" value="WD40/YVTN_repeat-like_dom_sf"/>
</dbReference>
<keyword evidence="4" id="KW-0509">mRNA transport</keyword>
<evidence type="ECO:0000313" key="10">
    <source>
        <dbReference type="Proteomes" id="UP000046393"/>
    </source>
</evidence>
<evidence type="ECO:0000256" key="4">
    <source>
        <dbReference type="ARBA" id="ARBA00022816"/>
    </source>
</evidence>